<dbReference type="SUPFAM" id="SSF51338">
    <property type="entry name" value="Composite domain of metallo-dependent hydrolases"/>
    <property type="match status" value="1"/>
</dbReference>
<dbReference type="Pfam" id="PF07969">
    <property type="entry name" value="Amidohydro_3"/>
    <property type="match status" value="1"/>
</dbReference>
<evidence type="ECO:0000313" key="4">
    <source>
        <dbReference type="Proteomes" id="UP000191820"/>
    </source>
</evidence>
<dbReference type="PANTHER" id="PTHR22642:SF2">
    <property type="entry name" value="PROTEIN LONG AFTER FAR-RED 3"/>
    <property type="match status" value="1"/>
</dbReference>
<dbReference type="InterPro" id="IPR011059">
    <property type="entry name" value="Metal-dep_hydrolase_composite"/>
</dbReference>
<proteinExistence type="predicted"/>
<dbReference type="Gene3D" id="2.30.40.10">
    <property type="entry name" value="Urease, subunit C, domain 1"/>
    <property type="match status" value="1"/>
</dbReference>
<dbReference type="EMBL" id="CP020472">
    <property type="protein sequence ID" value="ARD21317.1"/>
    <property type="molecule type" value="Genomic_DNA"/>
</dbReference>
<dbReference type="InterPro" id="IPR013108">
    <property type="entry name" value="Amidohydro_3"/>
</dbReference>
<accession>A0ABM6JJD1</accession>
<reference evidence="3 4" key="1">
    <citation type="submission" date="2017-03" db="EMBL/GenBank/DDBJ databases">
        <title>Genome sequencing of Shewanella japonica KCTC 22435.</title>
        <authorList>
            <person name="Kim K.M."/>
        </authorList>
    </citation>
    <scope>NUCLEOTIDE SEQUENCE [LARGE SCALE GENOMIC DNA]</scope>
    <source>
        <strain evidence="3 4">KCTC 22435</strain>
    </source>
</reference>
<evidence type="ECO:0000256" key="1">
    <source>
        <dbReference type="SAM" id="SignalP"/>
    </source>
</evidence>
<dbReference type="SUPFAM" id="SSF51556">
    <property type="entry name" value="Metallo-dependent hydrolases"/>
    <property type="match status" value="1"/>
</dbReference>
<dbReference type="InterPro" id="IPR032466">
    <property type="entry name" value="Metal_Hydrolase"/>
</dbReference>
<evidence type="ECO:0000313" key="3">
    <source>
        <dbReference type="EMBL" id="ARD21317.1"/>
    </source>
</evidence>
<feature type="chain" id="PRO_5047083847" evidence="1">
    <location>
        <begin position="23"/>
        <end position="551"/>
    </location>
</feature>
<keyword evidence="4" id="KW-1185">Reference proteome</keyword>
<keyword evidence="1" id="KW-0732">Signal</keyword>
<name>A0ABM6JJD1_9GAMM</name>
<dbReference type="InterPro" id="IPR033932">
    <property type="entry name" value="YtcJ-like"/>
</dbReference>
<evidence type="ECO:0000259" key="2">
    <source>
        <dbReference type="Pfam" id="PF07969"/>
    </source>
</evidence>
<sequence length="551" mass="60559">MINISKKIVITCLCFCSFSLFAQSQLISNIHGYTIKDGQLVQFKALQFNGDTIEEVYTEHDILPYSTQANIVRIDGKGQTLLPGLIDAHGHVLSYGLSLMRAQLRTSQSENDAVNMVKAFRQQHSNMQWIQGRGWNQVLWPSNTFPTAASLDKAFPDTPVWLVRVDGHAGWANSAAMQIAGVDAKTISPEGGEILRHSDGRPTGVFVDNAMSLITNNIPSLSVDEQQTVLLTALNALAAMGLTSVHDAGVGSDTIKAYQTLENFNKLPIRVNAMIDAEDPNFAQLMTAGPIAAGSDKLQINSVKISADGALGSRGAALIEDYSDLKGHKGLLLYSNDALIDTIEIAMKSGFQVNTHAIGDLANHIVLNEYQRLIATTQSRHLRHRIEHAQVLQLSDIPRFAELNVIASMQATHATSDKNMAVDRIGNTRIQGAYAWRKLMTSGAIIAAGSDFPIESPNPFYGLHASVTRQDHQNQPFNGWYRKEKMNLTEALASFTSNAAYAAHQESMIGELRPGMKADFILIEDDIFTTPYEDMWKVTVNETWVNGKRVH</sequence>
<dbReference type="PANTHER" id="PTHR22642">
    <property type="entry name" value="IMIDAZOLONEPROPIONASE"/>
    <property type="match status" value="1"/>
</dbReference>
<dbReference type="Proteomes" id="UP000191820">
    <property type="component" value="Chromosome"/>
</dbReference>
<dbReference type="Gene3D" id="3.10.310.70">
    <property type="match status" value="1"/>
</dbReference>
<feature type="signal peptide" evidence="1">
    <location>
        <begin position="1"/>
        <end position="22"/>
    </location>
</feature>
<feature type="domain" description="Amidohydrolase 3" evidence="2">
    <location>
        <begin position="74"/>
        <end position="551"/>
    </location>
</feature>
<dbReference type="Gene3D" id="3.20.20.140">
    <property type="entry name" value="Metal-dependent hydrolases"/>
    <property type="match status" value="1"/>
</dbReference>
<gene>
    <name evidence="3" type="ORF">SJ2017_0986</name>
</gene>
<dbReference type="CDD" id="cd01300">
    <property type="entry name" value="YtcJ_like"/>
    <property type="match status" value="1"/>
</dbReference>
<dbReference type="RefSeq" id="WP_080915080.1">
    <property type="nucleotide sequence ID" value="NZ_CP020472.1"/>
</dbReference>
<protein>
    <submittedName>
        <fullName evidence="3">Amidohydrolase</fullName>
    </submittedName>
</protein>
<organism evidence="3 4">
    <name type="scientific">Shewanella japonica</name>
    <dbReference type="NCBI Taxonomy" id="93973"/>
    <lineage>
        <taxon>Bacteria</taxon>
        <taxon>Pseudomonadati</taxon>
        <taxon>Pseudomonadota</taxon>
        <taxon>Gammaproteobacteria</taxon>
        <taxon>Alteromonadales</taxon>
        <taxon>Shewanellaceae</taxon>
        <taxon>Shewanella</taxon>
    </lineage>
</organism>